<name>A0A5D2RPC1_GOSTO</name>
<sequence>MMVVPKGKHAFRRGILILEALFLTPQLRIFLSKRLIPSPFFPLYNLPPTLLKVLMRVSIRMVCTNLFMFFWRLPSRRKQGATLLKLLANITCFSLNGLVGS</sequence>
<proteinExistence type="predicted"/>
<dbReference type="Proteomes" id="UP000322667">
    <property type="component" value="Chromosome A01"/>
</dbReference>
<keyword evidence="2" id="KW-1185">Reference proteome</keyword>
<evidence type="ECO:0000313" key="2">
    <source>
        <dbReference type="Proteomes" id="UP000322667"/>
    </source>
</evidence>
<reference evidence="1 2" key="1">
    <citation type="submission" date="2019-07" db="EMBL/GenBank/DDBJ databases">
        <title>WGS assembly of Gossypium tomentosum.</title>
        <authorList>
            <person name="Chen Z.J."/>
            <person name="Sreedasyam A."/>
            <person name="Ando A."/>
            <person name="Song Q."/>
            <person name="De L."/>
            <person name="Hulse-Kemp A."/>
            <person name="Ding M."/>
            <person name="Ye W."/>
            <person name="Kirkbride R."/>
            <person name="Jenkins J."/>
            <person name="Plott C."/>
            <person name="Lovell J."/>
            <person name="Lin Y.-M."/>
            <person name="Vaughn R."/>
            <person name="Liu B."/>
            <person name="Li W."/>
            <person name="Simpson S."/>
            <person name="Scheffler B."/>
            <person name="Saski C."/>
            <person name="Grover C."/>
            <person name="Hu G."/>
            <person name="Conover J."/>
            <person name="Carlson J."/>
            <person name="Shu S."/>
            <person name="Boston L."/>
            <person name="Williams M."/>
            <person name="Peterson D."/>
            <person name="Mcgee K."/>
            <person name="Jones D."/>
            <person name="Wendel J."/>
            <person name="Stelly D."/>
            <person name="Grimwood J."/>
            <person name="Schmutz J."/>
        </authorList>
    </citation>
    <scope>NUCLEOTIDE SEQUENCE [LARGE SCALE GENOMIC DNA]</scope>
    <source>
        <strain evidence="1">7179.01</strain>
    </source>
</reference>
<gene>
    <name evidence="1" type="ORF">ES332_A01G115200v1</name>
</gene>
<dbReference type="AlphaFoldDB" id="A0A5D2RPC1"/>
<organism evidence="1 2">
    <name type="scientific">Gossypium tomentosum</name>
    <name type="common">Hawaiian cotton</name>
    <name type="synonym">Gossypium sandvicense</name>
    <dbReference type="NCBI Taxonomy" id="34277"/>
    <lineage>
        <taxon>Eukaryota</taxon>
        <taxon>Viridiplantae</taxon>
        <taxon>Streptophyta</taxon>
        <taxon>Embryophyta</taxon>
        <taxon>Tracheophyta</taxon>
        <taxon>Spermatophyta</taxon>
        <taxon>Magnoliopsida</taxon>
        <taxon>eudicotyledons</taxon>
        <taxon>Gunneridae</taxon>
        <taxon>Pentapetalae</taxon>
        <taxon>rosids</taxon>
        <taxon>malvids</taxon>
        <taxon>Malvales</taxon>
        <taxon>Malvaceae</taxon>
        <taxon>Malvoideae</taxon>
        <taxon>Gossypium</taxon>
    </lineage>
</organism>
<evidence type="ECO:0000313" key="1">
    <source>
        <dbReference type="EMBL" id="TYI42669.1"/>
    </source>
</evidence>
<protein>
    <submittedName>
        <fullName evidence="1">Uncharacterized protein</fullName>
    </submittedName>
</protein>
<accession>A0A5D2RPC1</accession>
<dbReference type="EMBL" id="CM017610">
    <property type="protein sequence ID" value="TYI42669.1"/>
    <property type="molecule type" value="Genomic_DNA"/>
</dbReference>